<organism evidence="3 4">
    <name type="scientific">Aliidiomarina sanyensis</name>
    <dbReference type="NCBI Taxonomy" id="1249555"/>
    <lineage>
        <taxon>Bacteria</taxon>
        <taxon>Pseudomonadati</taxon>
        <taxon>Pseudomonadota</taxon>
        <taxon>Gammaproteobacteria</taxon>
        <taxon>Alteromonadales</taxon>
        <taxon>Idiomarinaceae</taxon>
        <taxon>Aliidiomarina</taxon>
    </lineage>
</organism>
<dbReference type="Proteomes" id="UP000288405">
    <property type="component" value="Unassembled WGS sequence"/>
</dbReference>
<proteinExistence type="predicted"/>
<dbReference type="Pfam" id="PF13767">
    <property type="entry name" value="DUF4168"/>
    <property type="match status" value="1"/>
</dbReference>
<comment type="caution">
    <text evidence="3">The sequence shown here is derived from an EMBL/GenBank/DDBJ whole genome shotgun (WGS) entry which is preliminary data.</text>
</comment>
<keyword evidence="1" id="KW-0732">Signal</keyword>
<dbReference type="InterPro" id="IPR025433">
    <property type="entry name" value="DUF4168"/>
</dbReference>
<sequence>MKVGTVFATYFSEHIKLFLFLKEDTMLKRTFALSAIAAAMFSMPAIAQQDDQAAYAQQQMEQMANEPVTEEQLEKFVYAIGHIERINEEFVTALESVETQEQAQELQINAQREMVEAVEDTGLTVEEYNALAYRLQNDPEIQQAVEEMRESDSY</sequence>
<evidence type="ECO:0000313" key="4">
    <source>
        <dbReference type="Proteomes" id="UP000288405"/>
    </source>
</evidence>
<evidence type="ECO:0000256" key="1">
    <source>
        <dbReference type="SAM" id="SignalP"/>
    </source>
</evidence>
<accession>A0A432WBR4</accession>
<evidence type="ECO:0000313" key="3">
    <source>
        <dbReference type="EMBL" id="RUO29517.1"/>
    </source>
</evidence>
<feature type="chain" id="PRO_5019565701" description="DUF4168 domain-containing protein" evidence="1">
    <location>
        <begin position="48"/>
        <end position="154"/>
    </location>
</feature>
<gene>
    <name evidence="3" type="ORF">CWE11_09725</name>
</gene>
<evidence type="ECO:0000259" key="2">
    <source>
        <dbReference type="Pfam" id="PF13767"/>
    </source>
</evidence>
<protein>
    <recommendedName>
        <fullName evidence="2">DUF4168 domain-containing protein</fullName>
    </recommendedName>
</protein>
<name>A0A432WBR4_9GAMM</name>
<feature type="signal peptide" evidence="1">
    <location>
        <begin position="1"/>
        <end position="47"/>
    </location>
</feature>
<dbReference type="AlphaFoldDB" id="A0A432WBR4"/>
<feature type="domain" description="DUF4168" evidence="2">
    <location>
        <begin position="70"/>
        <end position="145"/>
    </location>
</feature>
<keyword evidence="4" id="KW-1185">Reference proteome</keyword>
<reference evidence="3 4" key="1">
    <citation type="journal article" date="2011" name="Front. Microbiol.">
        <title>Genomic signatures of strain selection and enhancement in Bacillus atrophaeus var. globigii, a historical biowarfare simulant.</title>
        <authorList>
            <person name="Gibbons H.S."/>
            <person name="Broomall S.M."/>
            <person name="McNew L.A."/>
            <person name="Daligault H."/>
            <person name="Chapman C."/>
            <person name="Bruce D."/>
            <person name="Karavis M."/>
            <person name="Krepps M."/>
            <person name="McGregor P.A."/>
            <person name="Hong C."/>
            <person name="Park K.H."/>
            <person name="Akmal A."/>
            <person name="Feldman A."/>
            <person name="Lin J.S."/>
            <person name="Chang W.E."/>
            <person name="Higgs B.W."/>
            <person name="Demirev P."/>
            <person name="Lindquist J."/>
            <person name="Liem A."/>
            <person name="Fochler E."/>
            <person name="Read T.D."/>
            <person name="Tapia R."/>
            <person name="Johnson S."/>
            <person name="Bishop-Lilly K.A."/>
            <person name="Detter C."/>
            <person name="Han C."/>
            <person name="Sozhamannan S."/>
            <person name="Rosenzweig C.N."/>
            <person name="Skowronski E.W."/>
        </authorList>
    </citation>
    <scope>NUCLEOTIDE SEQUENCE [LARGE SCALE GENOMIC DNA]</scope>
    <source>
        <strain evidence="3 4">GYP-17</strain>
    </source>
</reference>
<dbReference type="EMBL" id="PIPM01000011">
    <property type="protein sequence ID" value="RUO29517.1"/>
    <property type="molecule type" value="Genomic_DNA"/>
</dbReference>